<dbReference type="EMBL" id="BOPF01000019">
    <property type="protein sequence ID" value="GIJ48117.1"/>
    <property type="molecule type" value="Genomic_DNA"/>
</dbReference>
<dbReference type="RefSeq" id="WP_203901616.1">
    <property type="nucleotide sequence ID" value="NZ_BOPF01000019.1"/>
</dbReference>
<reference evidence="3" key="1">
    <citation type="submission" date="2021-01" db="EMBL/GenBank/DDBJ databases">
        <title>Whole genome shotgun sequence of Virgisporangium aliadipatigenens NBRC 105644.</title>
        <authorList>
            <person name="Komaki H."/>
            <person name="Tamura T."/>
        </authorList>
    </citation>
    <scope>NUCLEOTIDE SEQUENCE</scope>
    <source>
        <strain evidence="3">NBRC 105644</strain>
    </source>
</reference>
<sequence>MTDKIIVGVDGSDGGRRALRWAMEEAARTGQQLDVVTAWHWAGVQEMAPAVNGPQEQRHVAEEGQARDIATVRAELGSQLPVTQVLVQGTPAEALTDAARGARLLVLGSHGYGRLHHAVLGSVAEECIRLATCPVVVVPVSVAAAA</sequence>
<dbReference type="InterPro" id="IPR014729">
    <property type="entry name" value="Rossmann-like_a/b/a_fold"/>
</dbReference>
<evidence type="ECO:0000256" key="1">
    <source>
        <dbReference type="ARBA" id="ARBA00008791"/>
    </source>
</evidence>
<evidence type="ECO:0000313" key="4">
    <source>
        <dbReference type="Proteomes" id="UP000619260"/>
    </source>
</evidence>
<evidence type="ECO:0000259" key="2">
    <source>
        <dbReference type="Pfam" id="PF00582"/>
    </source>
</evidence>
<dbReference type="CDD" id="cd00293">
    <property type="entry name" value="USP-like"/>
    <property type="match status" value="1"/>
</dbReference>
<dbReference type="Gene3D" id="3.40.50.620">
    <property type="entry name" value="HUPs"/>
    <property type="match status" value="1"/>
</dbReference>
<dbReference type="AlphaFoldDB" id="A0A8J4DTC7"/>
<keyword evidence="4" id="KW-1185">Reference proteome</keyword>
<evidence type="ECO:0000313" key="3">
    <source>
        <dbReference type="EMBL" id="GIJ48117.1"/>
    </source>
</evidence>
<proteinExistence type="inferred from homology"/>
<comment type="similarity">
    <text evidence="1">Belongs to the universal stress protein A family.</text>
</comment>
<accession>A0A8J4DTC7</accession>
<dbReference type="SUPFAM" id="SSF52402">
    <property type="entry name" value="Adenine nucleotide alpha hydrolases-like"/>
    <property type="match status" value="1"/>
</dbReference>
<comment type="caution">
    <text evidence="3">The sequence shown here is derived from an EMBL/GenBank/DDBJ whole genome shotgun (WGS) entry which is preliminary data.</text>
</comment>
<gene>
    <name evidence="3" type="ORF">Val02_50030</name>
</gene>
<organism evidence="3 4">
    <name type="scientific">Virgisporangium aliadipatigenens</name>
    <dbReference type="NCBI Taxonomy" id="741659"/>
    <lineage>
        <taxon>Bacteria</taxon>
        <taxon>Bacillati</taxon>
        <taxon>Actinomycetota</taxon>
        <taxon>Actinomycetes</taxon>
        <taxon>Micromonosporales</taxon>
        <taxon>Micromonosporaceae</taxon>
        <taxon>Virgisporangium</taxon>
    </lineage>
</organism>
<dbReference type="PRINTS" id="PR01438">
    <property type="entry name" value="UNVRSLSTRESS"/>
</dbReference>
<dbReference type="InterPro" id="IPR006015">
    <property type="entry name" value="Universal_stress_UspA"/>
</dbReference>
<protein>
    <submittedName>
        <fullName evidence="3">Universal stress protein</fullName>
    </submittedName>
</protein>
<dbReference type="PANTHER" id="PTHR46553">
    <property type="entry name" value="ADENINE NUCLEOTIDE ALPHA HYDROLASES-LIKE SUPERFAMILY PROTEIN"/>
    <property type="match status" value="1"/>
</dbReference>
<dbReference type="PANTHER" id="PTHR46553:SF3">
    <property type="entry name" value="ADENINE NUCLEOTIDE ALPHA HYDROLASES-LIKE SUPERFAMILY PROTEIN"/>
    <property type="match status" value="1"/>
</dbReference>
<dbReference type="Proteomes" id="UP000619260">
    <property type="component" value="Unassembled WGS sequence"/>
</dbReference>
<dbReference type="Pfam" id="PF00582">
    <property type="entry name" value="Usp"/>
    <property type="match status" value="1"/>
</dbReference>
<name>A0A8J4DTC7_9ACTN</name>
<feature type="domain" description="UspA" evidence="2">
    <location>
        <begin position="1"/>
        <end position="139"/>
    </location>
</feature>
<dbReference type="InterPro" id="IPR006016">
    <property type="entry name" value="UspA"/>
</dbReference>